<reference evidence="7 8" key="1">
    <citation type="submission" date="2020-12" db="EMBL/GenBank/DDBJ databases">
        <title>HMF7856_wgs.fasta genome submission.</title>
        <authorList>
            <person name="Kang H."/>
            <person name="Kim H."/>
            <person name="Joh K."/>
        </authorList>
    </citation>
    <scope>NUCLEOTIDE SEQUENCE [LARGE SCALE GENOMIC DNA]</scope>
    <source>
        <strain evidence="7 8">HMF7856</strain>
    </source>
</reference>
<dbReference type="InterPro" id="IPR002938">
    <property type="entry name" value="FAD-bd"/>
</dbReference>
<dbReference type="GO" id="GO:0071949">
    <property type="term" value="F:FAD binding"/>
    <property type="evidence" value="ECO:0007669"/>
    <property type="project" value="InterPro"/>
</dbReference>
<dbReference type="EMBL" id="CP066775">
    <property type="protein sequence ID" value="QQL48640.1"/>
    <property type="molecule type" value="Genomic_DNA"/>
</dbReference>
<protein>
    <recommendedName>
        <fullName evidence="5">Flavin-dependent monooxygenase</fullName>
    </recommendedName>
    <alternativeName>
        <fullName evidence="5">TetX monooxygenase</fullName>
        <shortName evidence="5">TetX</shortName>
        <ecNumber evidence="5">1.14.13.-</ecNumber>
    </alternativeName>
</protein>
<dbReference type="EC" id="1.14.13.-" evidence="5"/>
<comment type="subcellular location">
    <subcellularLocation>
        <location evidence="5">Cytoplasm</location>
    </subcellularLocation>
</comment>
<keyword evidence="8" id="KW-1185">Reference proteome</keyword>
<dbReference type="GO" id="GO:0004497">
    <property type="term" value="F:monooxygenase activity"/>
    <property type="evidence" value="ECO:0007669"/>
    <property type="project" value="UniProtKB-UniRule"/>
</dbReference>
<dbReference type="Pfam" id="PF01494">
    <property type="entry name" value="FAD_binding_3"/>
    <property type="match status" value="2"/>
</dbReference>
<comment type="catalytic activity">
    <reaction evidence="5">
        <text>a tetracycline + NADPH + O2 + H(+) = an 11a-hydroxytetracycline + NADP(+) + H2O</text>
        <dbReference type="Rhea" id="RHEA:61444"/>
        <dbReference type="ChEBI" id="CHEBI:15377"/>
        <dbReference type="ChEBI" id="CHEBI:15378"/>
        <dbReference type="ChEBI" id="CHEBI:15379"/>
        <dbReference type="ChEBI" id="CHEBI:57783"/>
        <dbReference type="ChEBI" id="CHEBI:58349"/>
        <dbReference type="ChEBI" id="CHEBI:144644"/>
        <dbReference type="ChEBI" id="CHEBI:144645"/>
    </reaction>
</comment>
<name>A0A6I4HZJ3_9SPHI</name>
<sequence>MSDILSKKIAIVGGGPGGLTLARLLQMRGAHVTVYERDVHKDARPKGATLDLHEDSGLLALQKAGLMVEFEAAYRPGADKLRITDHTGKVFLDEHDNDAETQHGRPEIDRGPLQDLLLNSLLTGTVIWNSRFVAMEPKGSGWNLLFGNGMQVYADLVIAADGAGSKLRKYITPVKPFYSGYTAIEGAVSQPAETCPEMHKLVGGGKVFALGNSQSLIVSAKGDGSLVFYPCFKAEENWVSLSGINFGDKVQVLAWFKKEFHNWNDSWLQLFENANGAFMPRPLYCLPLDQTWEAQPNLTILGDAAHLMPPYAGEGVNMAMQDASELSESLFNKEISAVHFAIAVYEHQMRKRASAAAGMSMDSLEMMHSPEAMDFMMSILEYASPRPSPNKREI</sequence>
<keyword evidence="5" id="KW-0547">Nucleotide-binding</keyword>
<feature type="domain" description="FAD-binding" evidence="6">
    <location>
        <begin position="297"/>
        <end position="356"/>
    </location>
</feature>
<keyword evidence="5" id="KW-0963">Cytoplasm</keyword>
<gene>
    <name evidence="7" type="ORF">GO620_010650</name>
</gene>
<evidence type="ECO:0000256" key="4">
    <source>
        <dbReference type="ARBA" id="ARBA00023033"/>
    </source>
</evidence>
<comment type="domain">
    <text evidence="5">Consists of an N-terminal FAD-binding domain with a Rossman fold and a C-terminal substrate-binding domain.</text>
</comment>
<dbReference type="PANTHER" id="PTHR46972">
    <property type="entry name" value="MONOOXYGENASE ASQM-RELATED"/>
    <property type="match status" value="1"/>
</dbReference>
<dbReference type="RefSeq" id="WP_157525319.1">
    <property type="nucleotide sequence ID" value="NZ_CP066775.1"/>
</dbReference>
<dbReference type="PRINTS" id="PR00420">
    <property type="entry name" value="RNGMNOXGNASE"/>
</dbReference>
<dbReference type="PANTHER" id="PTHR46972:SF1">
    <property type="entry name" value="FAD DEPENDENT OXIDOREDUCTASE DOMAIN-CONTAINING PROTEIN"/>
    <property type="match status" value="1"/>
</dbReference>
<accession>A0A6I4HZJ3</accession>
<evidence type="ECO:0000313" key="8">
    <source>
        <dbReference type="Proteomes" id="UP000429232"/>
    </source>
</evidence>
<evidence type="ECO:0000256" key="3">
    <source>
        <dbReference type="ARBA" id="ARBA00023002"/>
    </source>
</evidence>
<dbReference type="KEGG" id="mgik:GO620_010650"/>
<feature type="binding site" evidence="5">
    <location>
        <position position="51"/>
    </location>
    <ligand>
        <name>FAD</name>
        <dbReference type="ChEBI" id="CHEBI:57692"/>
    </ligand>
</feature>
<dbReference type="InterPro" id="IPR036188">
    <property type="entry name" value="FAD/NAD-bd_sf"/>
</dbReference>
<dbReference type="HAMAP" id="MF_00845">
    <property type="entry name" value="TetX_monooxygenase"/>
    <property type="match status" value="1"/>
</dbReference>
<organism evidence="7 8">
    <name type="scientific">Mucilaginibacter ginkgonis</name>
    <dbReference type="NCBI Taxonomy" id="2682091"/>
    <lineage>
        <taxon>Bacteria</taxon>
        <taxon>Pseudomonadati</taxon>
        <taxon>Bacteroidota</taxon>
        <taxon>Sphingobacteriia</taxon>
        <taxon>Sphingobacteriales</taxon>
        <taxon>Sphingobacteriaceae</taxon>
        <taxon>Mucilaginibacter</taxon>
    </lineage>
</organism>
<comment type="function">
    <text evidence="5">An FAD-requiring monooxygenase active on some tetracycline antibiotic derivatives, which leads to their inactivation. Hydroxylates carbon 11a of tetracycline and some analogs.</text>
</comment>
<dbReference type="GO" id="GO:0005737">
    <property type="term" value="C:cytoplasm"/>
    <property type="evidence" value="ECO:0007669"/>
    <property type="project" value="UniProtKB-SubCell"/>
</dbReference>
<dbReference type="Gene3D" id="3.50.50.60">
    <property type="entry name" value="FAD/NAD(P)-binding domain"/>
    <property type="match status" value="1"/>
</dbReference>
<dbReference type="SUPFAM" id="SSF51905">
    <property type="entry name" value="FAD/NAD(P)-binding domain"/>
    <property type="match status" value="1"/>
</dbReference>
<keyword evidence="5" id="KW-0521">NADP</keyword>
<dbReference type="InterPro" id="IPR043683">
    <property type="entry name" value="TetX_monooxygenase"/>
</dbReference>
<evidence type="ECO:0000259" key="6">
    <source>
        <dbReference type="Pfam" id="PF01494"/>
    </source>
</evidence>
<feature type="binding site" evidence="5">
    <location>
        <position position="303"/>
    </location>
    <ligand>
        <name>FAD</name>
        <dbReference type="ChEBI" id="CHEBI:57692"/>
    </ligand>
</feature>
<comment type="cofactor">
    <cofactor evidence="5">
        <name>FAD</name>
        <dbReference type="ChEBI" id="CHEBI:57692"/>
    </cofactor>
</comment>
<comment type="similarity">
    <text evidence="5">Belongs to the aromatic-ring hydroxylase family. TetX subfamily.</text>
</comment>
<dbReference type="AlphaFoldDB" id="A0A6I4HZJ3"/>
<evidence type="ECO:0000256" key="1">
    <source>
        <dbReference type="ARBA" id="ARBA00022630"/>
    </source>
</evidence>
<evidence type="ECO:0000256" key="2">
    <source>
        <dbReference type="ARBA" id="ARBA00022827"/>
    </source>
</evidence>
<keyword evidence="3 5" id="KW-0560">Oxidoreductase</keyword>
<evidence type="ECO:0000313" key="7">
    <source>
        <dbReference type="EMBL" id="QQL48640.1"/>
    </source>
</evidence>
<keyword evidence="4 5" id="KW-0503">Monooxygenase</keyword>
<feature type="binding site" evidence="5">
    <location>
        <position position="110"/>
    </location>
    <ligand>
        <name>FAD</name>
        <dbReference type="ChEBI" id="CHEBI:57692"/>
    </ligand>
</feature>
<dbReference type="GO" id="GO:0046677">
    <property type="term" value="P:response to antibiotic"/>
    <property type="evidence" value="ECO:0007669"/>
    <property type="project" value="InterPro"/>
</dbReference>
<evidence type="ECO:0000256" key="5">
    <source>
        <dbReference type="HAMAP-Rule" id="MF_00845"/>
    </source>
</evidence>
<keyword evidence="2 5" id="KW-0274">FAD</keyword>
<comment type="subunit">
    <text evidence="5">Monomer.</text>
</comment>
<feature type="domain" description="FAD-binding" evidence="6">
    <location>
        <begin position="8"/>
        <end position="171"/>
    </location>
</feature>
<proteinExistence type="inferred from homology"/>
<feature type="binding site" evidence="5">
    <location>
        <position position="44"/>
    </location>
    <ligand>
        <name>NADPH</name>
        <dbReference type="ChEBI" id="CHEBI:57783"/>
    </ligand>
</feature>
<dbReference type="Proteomes" id="UP000429232">
    <property type="component" value="Chromosome"/>
</dbReference>
<keyword evidence="1 5" id="KW-0285">Flavoprotein</keyword>